<evidence type="ECO:0000313" key="2">
    <source>
        <dbReference type="EMBL" id="GFB05105.1"/>
    </source>
</evidence>
<proteinExistence type="predicted"/>
<feature type="compositionally biased region" description="Basic and acidic residues" evidence="1">
    <location>
        <begin position="132"/>
        <end position="148"/>
    </location>
</feature>
<protein>
    <submittedName>
        <fullName evidence="2">Reverse transcriptase domain-containing protein</fullName>
    </submittedName>
</protein>
<comment type="caution">
    <text evidence="2">The sequence shown here is derived from an EMBL/GenBank/DDBJ whole genome shotgun (WGS) entry which is preliminary data.</text>
</comment>
<feature type="region of interest" description="Disordered" evidence="1">
    <location>
        <begin position="1"/>
        <end position="68"/>
    </location>
</feature>
<keyword evidence="2" id="KW-0548">Nucleotidyltransferase</keyword>
<feature type="compositionally biased region" description="Low complexity" evidence="1">
    <location>
        <begin position="1"/>
        <end position="13"/>
    </location>
</feature>
<feature type="region of interest" description="Disordered" evidence="1">
    <location>
        <begin position="128"/>
        <end position="153"/>
    </location>
</feature>
<keyword evidence="2" id="KW-0695">RNA-directed DNA polymerase</keyword>
<name>A0A699KQQ2_TANCI</name>
<feature type="non-terminal residue" evidence="2">
    <location>
        <position position="1"/>
    </location>
</feature>
<reference evidence="2" key="1">
    <citation type="journal article" date="2019" name="Sci. Rep.">
        <title>Draft genome of Tanacetum cinerariifolium, the natural source of mosquito coil.</title>
        <authorList>
            <person name="Yamashiro T."/>
            <person name="Shiraishi A."/>
            <person name="Satake H."/>
            <person name="Nakayama K."/>
        </authorList>
    </citation>
    <scope>NUCLEOTIDE SEQUENCE</scope>
</reference>
<organism evidence="2">
    <name type="scientific">Tanacetum cinerariifolium</name>
    <name type="common">Dalmatian daisy</name>
    <name type="synonym">Chrysanthemum cinerariifolium</name>
    <dbReference type="NCBI Taxonomy" id="118510"/>
    <lineage>
        <taxon>Eukaryota</taxon>
        <taxon>Viridiplantae</taxon>
        <taxon>Streptophyta</taxon>
        <taxon>Embryophyta</taxon>
        <taxon>Tracheophyta</taxon>
        <taxon>Spermatophyta</taxon>
        <taxon>Magnoliopsida</taxon>
        <taxon>eudicotyledons</taxon>
        <taxon>Gunneridae</taxon>
        <taxon>Pentapetalae</taxon>
        <taxon>asterids</taxon>
        <taxon>campanulids</taxon>
        <taxon>Asterales</taxon>
        <taxon>Asteraceae</taxon>
        <taxon>Asteroideae</taxon>
        <taxon>Anthemideae</taxon>
        <taxon>Anthemidinae</taxon>
        <taxon>Tanacetum</taxon>
    </lineage>
</organism>
<keyword evidence="2" id="KW-0808">Transferase</keyword>
<evidence type="ECO:0000256" key="1">
    <source>
        <dbReference type="SAM" id="MobiDB-lite"/>
    </source>
</evidence>
<feature type="non-terminal residue" evidence="2">
    <location>
        <position position="228"/>
    </location>
</feature>
<gene>
    <name evidence="2" type="ORF">Tci_677076</name>
</gene>
<feature type="compositionally biased region" description="Gly residues" evidence="1">
    <location>
        <begin position="33"/>
        <end position="67"/>
    </location>
</feature>
<dbReference type="GO" id="GO:0003964">
    <property type="term" value="F:RNA-directed DNA polymerase activity"/>
    <property type="evidence" value="ECO:0007669"/>
    <property type="project" value="UniProtKB-KW"/>
</dbReference>
<feature type="compositionally biased region" description="Basic and acidic residues" evidence="1">
    <location>
        <begin position="21"/>
        <end position="30"/>
    </location>
</feature>
<accession>A0A699KQQ2</accession>
<dbReference type="AlphaFoldDB" id="A0A699KQQ2"/>
<sequence length="228" mass="25065">MTTRNAGRHTAATRGGGTSEQDGRGGERSGDQAGNGRGSKGSGRGSQGVGRGGQRSGLGSQRGGRCGGVCPNNEMQKLETEFWCHAMVRAGHAAYTNRFNKLARLVTYLVTHENKRIERNGALKKIIGKRGNSRELSRDGKDRDDNKRPKTGSVFATITNPVRKEYTGTAHKCLNCSFYHNSEIPYRKYTNCNRLRHFAKDCRARLRMATPVNTGNPTAAHRTCFEYG</sequence>
<dbReference type="EMBL" id="BKCJ010541502">
    <property type="protein sequence ID" value="GFB05105.1"/>
    <property type="molecule type" value="Genomic_DNA"/>
</dbReference>